<dbReference type="PANTHER" id="PTHR42948:SF1">
    <property type="entry name" value="TRANSPORTER"/>
    <property type="match status" value="1"/>
</dbReference>
<feature type="transmembrane region" description="Helical" evidence="7">
    <location>
        <begin position="284"/>
        <end position="311"/>
    </location>
</feature>
<feature type="transmembrane region" description="Helical" evidence="7">
    <location>
        <begin position="248"/>
        <end position="272"/>
    </location>
</feature>
<evidence type="ECO:0000256" key="6">
    <source>
        <dbReference type="RuleBase" id="RU003732"/>
    </source>
</evidence>
<feature type="transmembrane region" description="Helical" evidence="7">
    <location>
        <begin position="428"/>
        <end position="450"/>
    </location>
</feature>
<gene>
    <name evidence="8" type="ordered locus">SRU_0900</name>
</gene>
<dbReference type="AlphaFoldDB" id="Q2S447"/>
<accession>Q2S447</accession>
<dbReference type="Proteomes" id="UP000008674">
    <property type="component" value="Chromosome"/>
</dbReference>
<evidence type="ECO:0000256" key="3">
    <source>
        <dbReference type="ARBA" id="ARBA00022692"/>
    </source>
</evidence>
<evidence type="ECO:0000256" key="4">
    <source>
        <dbReference type="ARBA" id="ARBA00022989"/>
    </source>
</evidence>
<dbReference type="EnsemblBacteria" id="ABC43922">
    <property type="protein sequence ID" value="ABC43922"/>
    <property type="gene ID" value="SRU_0900"/>
</dbReference>
<dbReference type="PANTHER" id="PTHR42948">
    <property type="entry name" value="TRANSPORTER"/>
    <property type="match status" value="1"/>
</dbReference>
<feature type="transmembrane region" description="Helical" evidence="7">
    <location>
        <begin position="344"/>
        <end position="369"/>
    </location>
</feature>
<evidence type="ECO:0000313" key="9">
    <source>
        <dbReference type="Proteomes" id="UP000008674"/>
    </source>
</evidence>
<keyword evidence="3 6" id="KW-0812">Transmembrane</keyword>
<comment type="subcellular location">
    <subcellularLocation>
        <location evidence="1">Membrane</location>
        <topology evidence="1">Multi-pass membrane protein</topology>
    </subcellularLocation>
</comment>
<evidence type="ECO:0000313" key="8">
    <source>
        <dbReference type="EMBL" id="ABC43922.1"/>
    </source>
</evidence>
<keyword evidence="4 7" id="KW-1133">Transmembrane helix</keyword>
<feature type="transmembrane region" description="Helical" evidence="7">
    <location>
        <begin position="179"/>
        <end position="199"/>
    </location>
</feature>
<feature type="transmembrane region" description="Helical" evidence="7">
    <location>
        <begin position="84"/>
        <end position="108"/>
    </location>
</feature>
<dbReference type="PROSITE" id="PS50267">
    <property type="entry name" value="NA_NEUROTRAN_SYMP_3"/>
    <property type="match status" value="1"/>
</dbReference>
<feature type="transmembrane region" description="Helical" evidence="7">
    <location>
        <begin position="478"/>
        <end position="499"/>
    </location>
</feature>
<feature type="transmembrane region" description="Helical" evidence="7">
    <location>
        <begin position="55"/>
        <end position="72"/>
    </location>
</feature>
<dbReference type="HOGENOM" id="CLU_006855_3_4_10"/>
<dbReference type="CDD" id="cd10336">
    <property type="entry name" value="SLC6sbd_Tyt1-Like"/>
    <property type="match status" value="1"/>
</dbReference>
<dbReference type="Pfam" id="PF00209">
    <property type="entry name" value="SNF"/>
    <property type="match status" value="2"/>
</dbReference>
<comment type="similarity">
    <text evidence="6">Belongs to the sodium:neurotransmitter symporter (SNF) (TC 2.A.22) family.</text>
</comment>
<evidence type="ECO:0000256" key="7">
    <source>
        <dbReference type="SAM" id="Phobius"/>
    </source>
</evidence>
<dbReference type="GO" id="GO:0016020">
    <property type="term" value="C:membrane"/>
    <property type="evidence" value="ECO:0007669"/>
    <property type="project" value="UniProtKB-SubCell"/>
</dbReference>
<keyword evidence="5 7" id="KW-0472">Membrane</keyword>
<sequence length="500" mass="52777">MFRGSTRYLRGLTVLVPPGRSDPNGRARRGESLCSTACPEMAFPSPEREQWSSRLGFVLAAAGSAIGLGNIWRFPFKAGDNGGGAFVLIYLACLLLLCVPYLFAELALGRNSKRNPVGAIRAIRGHSLWSLVGGLCVVTGLAIFSYYAVVAGWAVGYVFRDLTAAGASGAAFAQFIADPLWVVPLFGGFLVATAGVVAQGVRRGIERWAKILMPVLFVLLCLIAFRAVTLPGAGAGLEFYLTPDFSQVSGLMVVEALGQAFFSLSLGMGTMITYGSYLPDDENLVVAGGYVAVFDTLIALMAGLMIFPAVFAMGQNPAEGPSLVFVVLPDVFGAMPLGSFVGTLFFLFLAIAAFTSGISLLEVFVSYLVDETAWSRRTAAWGAGGVAFVIGLPSALSQGAVPALSDLSWLVGDRLLGPAPGVLDVVDFLWGSVALVLSAALLSVFVGWVWDADDALDELRTGDGHAMGRWVGPVWRAAIKYAFPATILTVLVVDLLYGVL</sequence>
<dbReference type="eggNOG" id="COG0733">
    <property type="taxonomic scope" value="Bacteria"/>
</dbReference>
<name>Q2S447_SALRD</name>
<dbReference type="NCBIfam" id="NF037979">
    <property type="entry name" value="Na_transp"/>
    <property type="match status" value="1"/>
</dbReference>
<dbReference type="OrthoDB" id="9762833at2"/>
<evidence type="ECO:0000256" key="1">
    <source>
        <dbReference type="ARBA" id="ARBA00004141"/>
    </source>
</evidence>
<protein>
    <recommendedName>
        <fullName evidence="6">Transporter</fullName>
    </recommendedName>
</protein>
<dbReference type="InterPro" id="IPR047218">
    <property type="entry name" value="YocR/YhdH-like"/>
</dbReference>
<feature type="transmembrane region" description="Helical" evidence="7">
    <location>
        <begin position="381"/>
        <end position="401"/>
    </location>
</feature>
<keyword evidence="9" id="KW-1185">Reference proteome</keyword>
<dbReference type="KEGG" id="sru:SRU_0900"/>
<dbReference type="PRINTS" id="PR00176">
    <property type="entry name" value="NANEUSMPORT"/>
</dbReference>
<dbReference type="InterPro" id="IPR037272">
    <property type="entry name" value="SNS_sf"/>
</dbReference>
<dbReference type="EMBL" id="CP000159">
    <property type="protein sequence ID" value="ABC43922.1"/>
    <property type="molecule type" value="Genomic_DNA"/>
</dbReference>
<evidence type="ECO:0000256" key="5">
    <source>
        <dbReference type="ARBA" id="ARBA00023136"/>
    </source>
</evidence>
<keyword evidence="2 6" id="KW-0813">Transport</keyword>
<dbReference type="SUPFAM" id="SSF161070">
    <property type="entry name" value="SNF-like"/>
    <property type="match status" value="1"/>
</dbReference>
<keyword evidence="6" id="KW-0769">Symport</keyword>
<dbReference type="STRING" id="309807.SRU_0900"/>
<dbReference type="PROSITE" id="PS00610">
    <property type="entry name" value="NA_NEUROTRAN_SYMP_1"/>
    <property type="match status" value="1"/>
</dbReference>
<reference evidence="8 9" key="1">
    <citation type="journal article" date="2005" name="Proc. Natl. Acad. Sci. U.S.A.">
        <title>The genome of Salinibacter ruber: convergence and gene exchange among hyperhalophilic bacteria and archaea.</title>
        <authorList>
            <person name="Mongodin E.F."/>
            <person name="Nelson K.E."/>
            <person name="Daugherty S."/>
            <person name="Deboy R.T."/>
            <person name="Wister J."/>
            <person name="Khouri H."/>
            <person name="Weidman J."/>
            <person name="Walsh D.A."/>
            <person name="Papke R.T."/>
            <person name="Sanchez Perez G."/>
            <person name="Sharma A.K."/>
            <person name="Nesbo C.L."/>
            <person name="MacLeod D."/>
            <person name="Bapteste E."/>
            <person name="Doolittle W.F."/>
            <person name="Charlebois R.L."/>
            <person name="Legault B."/>
            <person name="Rodriguez-Valera F."/>
        </authorList>
    </citation>
    <scope>NUCLEOTIDE SEQUENCE [LARGE SCALE GENOMIC DNA]</scope>
    <source>
        <strain evidence="9">DSM 13855 / CECT 5946 / M31</strain>
    </source>
</reference>
<feature type="transmembrane region" description="Helical" evidence="7">
    <location>
        <begin position="128"/>
        <end position="159"/>
    </location>
</feature>
<dbReference type="InterPro" id="IPR000175">
    <property type="entry name" value="Na/ntran_symport"/>
</dbReference>
<evidence type="ECO:0000256" key="2">
    <source>
        <dbReference type="ARBA" id="ARBA00022448"/>
    </source>
</evidence>
<proteinExistence type="inferred from homology"/>
<feature type="transmembrane region" description="Helical" evidence="7">
    <location>
        <begin position="211"/>
        <end position="228"/>
    </location>
</feature>
<dbReference type="GO" id="GO:0015293">
    <property type="term" value="F:symporter activity"/>
    <property type="evidence" value="ECO:0007669"/>
    <property type="project" value="UniProtKB-KW"/>
</dbReference>
<organism evidence="8 9">
    <name type="scientific">Salinibacter ruber (strain DSM 13855 / M31)</name>
    <dbReference type="NCBI Taxonomy" id="309807"/>
    <lineage>
        <taxon>Bacteria</taxon>
        <taxon>Pseudomonadati</taxon>
        <taxon>Rhodothermota</taxon>
        <taxon>Rhodothermia</taxon>
        <taxon>Rhodothermales</taxon>
        <taxon>Salinibacteraceae</taxon>
        <taxon>Salinibacter</taxon>
    </lineage>
</organism>